<dbReference type="OrthoDB" id="2157530at2759"/>
<evidence type="ECO:0000313" key="2">
    <source>
        <dbReference type="EMBL" id="KIM96236.1"/>
    </source>
</evidence>
<dbReference type="Proteomes" id="UP000054321">
    <property type="component" value="Unassembled WGS sequence"/>
</dbReference>
<keyword evidence="3" id="KW-1185">Reference proteome</keyword>
<dbReference type="STRING" id="913774.A0A0C3H152"/>
<sequence length="379" mass="43710">MDIRNAQPFEYEPLKSSESIRLLILHPGIAESPIHISLIETTLSECRADIYEQYTALSYVWGSRAPTTTIFVNGQSLEIALNLSAALRHLRDGKYSLRLWADAICIDQNNVIERSEQVTLMEEIYSLAMQTIVYLGESNEEIERIFNDMQNSPRRFRRVESQGRAAFINKVDVNEMESDGEEWIVITTQLLTRPWFLRVWVFQELVLSKSVWIQCGRSRVKWEDFCELMLSAEVEADATTSDPRTMIYDLKSAQEGNSGLLLLSRMDRPRKIWQERLLFPKHPQPLVDILLARRGSKATDPRDMIYGHLGIAGIYNSKNGPWKSADLPSVDYRKSINEVFEDATRFIITSSQSLDVLLHVETRIPSSQQRRLPSWVPDW</sequence>
<name>A0A0C3H152_OIDMZ</name>
<accession>A0A0C3H152</accession>
<dbReference type="AlphaFoldDB" id="A0A0C3H152"/>
<dbReference type="PANTHER" id="PTHR24148">
    <property type="entry name" value="ANKYRIN REPEAT DOMAIN-CONTAINING PROTEIN 39 HOMOLOG-RELATED"/>
    <property type="match status" value="1"/>
</dbReference>
<reference evidence="2 3" key="1">
    <citation type="submission" date="2014-04" db="EMBL/GenBank/DDBJ databases">
        <authorList>
            <consortium name="DOE Joint Genome Institute"/>
            <person name="Kuo A."/>
            <person name="Martino E."/>
            <person name="Perotto S."/>
            <person name="Kohler A."/>
            <person name="Nagy L.G."/>
            <person name="Floudas D."/>
            <person name="Copeland A."/>
            <person name="Barry K.W."/>
            <person name="Cichocki N."/>
            <person name="Veneault-Fourrey C."/>
            <person name="LaButti K."/>
            <person name="Lindquist E.A."/>
            <person name="Lipzen A."/>
            <person name="Lundell T."/>
            <person name="Morin E."/>
            <person name="Murat C."/>
            <person name="Sun H."/>
            <person name="Tunlid A."/>
            <person name="Henrissat B."/>
            <person name="Grigoriev I.V."/>
            <person name="Hibbett D.S."/>
            <person name="Martin F."/>
            <person name="Nordberg H.P."/>
            <person name="Cantor M.N."/>
            <person name="Hua S.X."/>
        </authorList>
    </citation>
    <scope>NUCLEOTIDE SEQUENCE [LARGE SCALE GENOMIC DNA]</scope>
    <source>
        <strain evidence="2 3">Zn</strain>
    </source>
</reference>
<dbReference type="EMBL" id="KN832885">
    <property type="protein sequence ID" value="KIM96236.1"/>
    <property type="molecule type" value="Genomic_DNA"/>
</dbReference>
<dbReference type="PANTHER" id="PTHR24148:SF73">
    <property type="entry name" value="HET DOMAIN PROTEIN (AFU_ORTHOLOGUE AFUA_8G01020)"/>
    <property type="match status" value="1"/>
</dbReference>
<reference evidence="3" key="2">
    <citation type="submission" date="2015-01" db="EMBL/GenBank/DDBJ databases">
        <title>Evolutionary Origins and Diversification of the Mycorrhizal Mutualists.</title>
        <authorList>
            <consortium name="DOE Joint Genome Institute"/>
            <consortium name="Mycorrhizal Genomics Consortium"/>
            <person name="Kohler A."/>
            <person name="Kuo A."/>
            <person name="Nagy L.G."/>
            <person name="Floudas D."/>
            <person name="Copeland A."/>
            <person name="Barry K.W."/>
            <person name="Cichocki N."/>
            <person name="Veneault-Fourrey C."/>
            <person name="LaButti K."/>
            <person name="Lindquist E.A."/>
            <person name="Lipzen A."/>
            <person name="Lundell T."/>
            <person name="Morin E."/>
            <person name="Murat C."/>
            <person name="Riley R."/>
            <person name="Ohm R."/>
            <person name="Sun H."/>
            <person name="Tunlid A."/>
            <person name="Henrissat B."/>
            <person name="Grigoriev I.V."/>
            <person name="Hibbett D.S."/>
            <person name="Martin F."/>
        </authorList>
    </citation>
    <scope>NUCLEOTIDE SEQUENCE [LARGE SCALE GENOMIC DNA]</scope>
    <source>
        <strain evidence="3">Zn</strain>
    </source>
</reference>
<protein>
    <recommendedName>
        <fullName evidence="1">Heterokaryon incompatibility domain-containing protein</fullName>
    </recommendedName>
</protein>
<gene>
    <name evidence="2" type="ORF">OIDMADRAFT_133098</name>
</gene>
<feature type="non-terminal residue" evidence="2">
    <location>
        <position position="379"/>
    </location>
</feature>
<organism evidence="2 3">
    <name type="scientific">Oidiodendron maius (strain Zn)</name>
    <dbReference type="NCBI Taxonomy" id="913774"/>
    <lineage>
        <taxon>Eukaryota</taxon>
        <taxon>Fungi</taxon>
        <taxon>Dikarya</taxon>
        <taxon>Ascomycota</taxon>
        <taxon>Pezizomycotina</taxon>
        <taxon>Leotiomycetes</taxon>
        <taxon>Leotiomycetes incertae sedis</taxon>
        <taxon>Myxotrichaceae</taxon>
        <taxon>Oidiodendron</taxon>
    </lineage>
</organism>
<dbReference type="InterPro" id="IPR010730">
    <property type="entry name" value="HET"/>
</dbReference>
<dbReference type="Pfam" id="PF06985">
    <property type="entry name" value="HET"/>
    <property type="match status" value="1"/>
</dbReference>
<feature type="domain" description="Heterokaryon incompatibility" evidence="1">
    <location>
        <begin position="54"/>
        <end position="204"/>
    </location>
</feature>
<dbReference type="InterPro" id="IPR052895">
    <property type="entry name" value="HetReg/Transcr_Mod"/>
</dbReference>
<dbReference type="InParanoid" id="A0A0C3H152"/>
<proteinExistence type="predicted"/>
<dbReference type="HOGENOM" id="CLU_004184_3_0_1"/>
<evidence type="ECO:0000313" key="3">
    <source>
        <dbReference type="Proteomes" id="UP000054321"/>
    </source>
</evidence>
<evidence type="ECO:0000259" key="1">
    <source>
        <dbReference type="Pfam" id="PF06985"/>
    </source>
</evidence>